<comment type="caution">
    <text evidence="2">The sequence shown here is derived from an EMBL/GenBank/DDBJ whole genome shotgun (WGS) entry which is preliminary data.</text>
</comment>
<gene>
    <name evidence="2" type="ORF">MPHL21000_06340</name>
</gene>
<dbReference type="AlphaFoldDB" id="A0A5N5V7C3"/>
<reference evidence="2 3" key="1">
    <citation type="submission" date="2012-10" db="EMBL/GenBank/DDBJ databases">
        <title>The draft sequence of the Mycobacterium pheli genome.</title>
        <authorList>
            <person name="Pettersson B.M.F."/>
            <person name="Das S."/>
            <person name="Dasgupta S."/>
            <person name="Bhattacharya A."/>
            <person name="Kirsebom L.A."/>
        </authorList>
    </citation>
    <scope>NUCLEOTIDE SEQUENCE [LARGE SCALE GENOMIC DNA]</scope>
    <source>
        <strain evidence="2 3">CCUG 21000</strain>
    </source>
</reference>
<protein>
    <submittedName>
        <fullName evidence="2">Uncharacterized protein</fullName>
    </submittedName>
</protein>
<evidence type="ECO:0000313" key="3">
    <source>
        <dbReference type="Proteomes" id="UP000325690"/>
    </source>
</evidence>
<feature type="coiled-coil region" evidence="1">
    <location>
        <begin position="60"/>
        <end position="87"/>
    </location>
</feature>
<dbReference type="EMBL" id="ANBP01000006">
    <property type="protein sequence ID" value="KAB7757804.1"/>
    <property type="molecule type" value="Genomic_DNA"/>
</dbReference>
<sequence length="276" mass="30517">MEVAALFEQVPEGSALDSDGPKIEHLFDEFADEVHEATQLAGKIRTSLNALAQGARVGSVSSAEAQIRRLSESIADLRERVAHLSQSEQSLGIRGDGLNLPRYVEELRAELGKKGVEAVKGPDPYWLVYPAWFTVARNSKGSVEVVVNGDRLDSVRPAEVAARIAEVVKEKFHAKRFADLLISVRDLLRRAGAANSVVALEDIYEVLALEAGGRTARKKDFSKASFYYSVHRLAEELERTPSLGMDFPVANRSPFIFFTREGDGRRYLTVDFAGRR</sequence>
<keyword evidence="1" id="KW-0175">Coiled coil</keyword>
<proteinExistence type="predicted"/>
<evidence type="ECO:0000256" key="1">
    <source>
        <dbReference type="SAM" id="Coils"/>
    </source>
</evidence>
<evidence type="ECO:0000313" key="2">
    <source>
        <dbReference type="EMBL" id="KAB7757804.1"/>
    </source>
</evidence>
<dbReference type="Proteomes" id="UP000325690">
    <property type="component" value="Unassembled WGS sequence"/>
</dbReference>
<name>A0A5N5V7C3_MYCPH</name>
<accession>A0A5N5V7C3</accession>
<organism evidence="2 3">
    <name type="scientific">Mycolicibacterium phlei DSM 43239 = CCUG 21000</name>
    <dbReference type="NCBI Taxonomy" id="1226750"/>
    <lineage>
        <taxon>Bacteria</taxon>
        <taxon>Bacillati</taxon>
        <taxon>Actinomycetota</taxon>
        <taxon>Actinomycetes</taxon>
        <taxon>Mycobacteriales</taxon>
        <taxon>Mycobacteriaceae</taxon>
        <taxon>Mycolicibacterium</taxon>
    </lineage>
</organism>
<keyword evidence="3" id="KW-1185">Reference proteome</keyword>